<evidence type="ECO:0000256" key="1">
    <source>
        <dbReference type="SAM" id="MobiDB-lite"/>
    </source>
</evidence>
<proteinExistence type="predicted"/>
<feature type="compositionally biased region" description="Polar residues" evidence="1">
    <location>
        <begin position="1"/>
        <end position="10"/>
    </location>
</feature>
<dbReference type="Gene3D" id="3.90.1150.10">
    <property type="entry name" value="Aspartate Aminotransferase, domain 1"/>
    <property type="match status" value="1"/>
</dbReference>
<evidence type="ECO:0000313" key="2">
    <source>
        <dbReference type="EMBL" id="KXZ59237.1"/>
    </source>
</evidence>
<sequence>MSTHTPQSFQFRAERPDKSDASSLDFTTQAVHVGTEGPRVAAYPPEFQKWGHLRFSVGLEAAEDIIGDLAAALDATFGPVS</sequence>
<protein>
    <recommendedName>
        <fullName evidence="4">Cystathionine gamma-lyase</fullName>
    </recommendedName>
</protein>
<organism evidence="2 3">
    <name type="scientific">Brevibacterium ravenspurgense</name>
    <dbReference type="NCBI Taxonomy" id="479117"/>
    <lineage>
        <taxon>Bacteria</taxon>
        <taxon>Bacillati</taxon>
        <taxon>Actinomycetota</taxon>
        <taxon>Actinomycetes</taxon>
        <taxon>Micrococcales</taxon>
        <taxon>Brevibacteriaceae</taxon>
        <taxon>Brevibacterium</taxon>
    </lineage>
</organism>
<dbReference type="Proteomes" id="UP000243589">
    <property type="component" value="Unassembled WGS sequence"/>
</dbReference>
<name>A0A150HAT5_9MICO</name>
<dbReference type="EMBL" id="LQQC01000005">
    <property type="protein sequence ID" value="KXZ59237.1"/>
    <property type="molecule type" value="Genomic_DNA"/>
</dbReference>
<feature type="region of interest" description="Disordered" evidence="1">
    <location>
        <begin position="1"/>
        <end position="23"/>
    </location>
</feature>
<reference evidence="2 3" key="1">
    <citation type="submission" date="2016-01" db="EMBL/GenBank/DDBJ databases">
        <title>Use of Whole Genome Sequencing to ascertain that Brevibacterium massiliense (Roux, Raoult 2009) is a later heterotypic synonym of Brevibacterium ravenspurgense (Mages 2008).</title>
        <authorList>
            <person name="Bernier A.-M."/>
            <person name="Burdz T."/>
            <person name="Huynh C."/>
            <person name="Pachecho A.L."/>
            <person name="Wiebe D."/>
            <person name="Bonner C."/>
            <person name="Bernard K."/>
        </authorList>
    </citation>
    <scope>NUCLEOTIDE SEQUENCE [LARGE SCALE GENOMIC DNA]</scope>
    <source>
        <strain evidence="2 3">CCUG56047</strain>
    </source>
</reference>
<dbReference type="RefSeq" id="WP_062019992.1">
    <property type="nucleotide sequence ID" value="NZ_LQQC01000005.1"/>
</dbReference>
<evidence type="ECO:0008006" key="4">
    <source>
        <dbReference type="Google" id="ProtNLM"/>
    </source>
</evidence>
<dbReference type="InterPro" id="IPR015422">
    <property type="entry name" value="PyrdxlP-dep_Trfase_small"/>
</dbReference>
<gene>
    <name evidence="2" type="ORF">Bravens_00484</name>
</gene>
<dbReference type="AlphaFoldDB" id="A0A150HAT5"/>
<accession>A0A150HAT5</accession>
<evidence type="ECO:0000313" key="3">
    <source>
        <dbReference type="Proteomes" id="UP000243589"/>
    </source>
</evidence>
<comment type="caution">
    <text evidence="2">The sequence shown here is derived from an EMBL/GenBank/DDBJ whole genome shotgun (WGS) entry which is preliminary data.</text>
</comment>
<dbReference type="PATRIC" id="fig|479117.4.peg.484"/>
<keyword evidence="3" id="KW-1185">Reference proteome</keyword>